<dbReference type="VEuPathDB" id="FungiDB:PV07_08735"/>
<name>A0A0D2CPT2_9EURO</name>
<protein>
    <recommendedName>
        <fullName evidence="9">RING-type domain-containing protein</fullName>
    </recommendedName>
</protein>
<organism evidence="7 8">
    <name type="scientific">Cladophialophora immunda</name>
    <dbReference type="NCBI Taxonomy" id="569365"/>
    <lineage>
        <taxon>Eukaryota</taxon>
        <taxon>Fungi</taxon>
        <taxon>Dikarya</taxon>
        <taxon>Ascomycota</taxon>
        <taxon>Pezizomycotina</taxon>
        <taxon>Eurotiomycetes</taxon>
        <taxon>Chaetothyriomycetidae</taxon>
        <taxon>Chaetothyriales</taxon>
        <taxon>Herpotrichiellaceae</taxon>
        <taxon>Cladophialophora</taxon>
    </lineage>
</organism>
<keyword evidence="2" id="KW-0479">Metal-binding</keyword>
<dbReference type="GO" id="GO:0008270">
    <property type="term" value="F:zinc ion binding"/>
    <property type="evidence" value="ECO:0007669"/>
    <property type="project" value="UniProtKB-KW"/>
</dbReference>
<gene>
    <name evidence="7" type="ORF">PV07_08735</name>
</gene>
<dbReference type="HOGENOM" id="CLU_711728_0_0_1"/>
<evidence type="ECO:0000256" key="3">
    <source>
        <dbReference type="ARBA" id="ARBA00022771"/>
    </source>
</evidence>
<evidence type="ECO:0000256" key="6">
    <source>
        <dbReference type="SAM" id="MobiDB-lite"/>
    </source>
</evidence>
<keyword evidence="3" id="KW-0863">Zinc-finger</keyword>
<dbReference type="EMBL" id="KN847044">
    <property type="protein sequence ID" value="KIW25569.1"/>
    <property type="molecule type" value="Genomic_DNA"/>
</dbReference>
<evidence type="ECO:0008006" key="9">
    <source>
        <dbReference type="Google" id="ProtNLM"/>
    </source>
</evidence>
<evidence type="ECO:0000256" key="1">
    <source>
        <dbReference type="ARBA" id="ARBA00004906"/>
    </source>
</evidence>
<sequence>MPVVEVSNVAADVIAANNVNVDVAEGSVDVDNDPDGMIKCYLVKIPHKARGKYRHDQDRKALVKGFERIYDLKPMKAGKTLRNKTVLYAFIKLCKWVEGKKKGSLADKLEADLEQKNRQEQPRLGSTQDEILAAKRFLILEHRSAKKLKACNASQEVVLIDDPAERGELAAPADEANDQEAKPADDGHDQPGVPRIECPVSFDHIPETWFVVCTAETRHSYCRKCFHEIAVNVAAASDPVKCPPPCGVAFLAEKFGFMGQEMTRIGKKNRLYSLKQYDQLVKLKEREDILNSMPGLETCPVCDYIEDPSEFPDKKAQPRCWCQTCEEAKMPQLNPDVEEQRIQLNRLLSDAMSAARVRRCNQCDSGQELEAGCNKIMCKNEECRHYQW</sequence>
<dbReference type="PANTHER" id="PTHR22770">
    <property type="entry name" value="UBIQUITIN CONJUGATING ENZYME 7 INTERACTING PROTEIN-RELATED"/>
    <property type="match status" value="1"/>
</dbReference>
<dbReference type="SUPFAM" id="SSF57850">
    <property type="entry name" value="RING/U-box"/>
    <property type="match status" value="1"/>
</dbReference>
<evidence type="ECO:0000256" key="4">
    <source>
        <dbReference type="ARBA" id="ARBA00022786"/>
    </source>
</evidence>
<keyword evidence="8" id="KW-1185">Reference proteome</keyword>
<dbReference type="GeneID" id="27347929"/>
<accession>A0A0D2CPT2</accession>
<keyword evidence="4" id="KW-0833">Ubl conjugation pathway</keyword>
<dbReference type="PANTHER" id="PTHR22770:SF47">
    <property type="entry name" value="E3 UBIQUITIN-PROTEIN LIGASE RNF216"/>
    <property type="match status" value="1"/>
</dbReference>
<feature type="compositionally biased region" description="Basic and acidic residues" evidence="6">
    <location>
        <begin position="179"/>
        <end position="189"/>
    </location>
</feature>
<dbReference type="RefSeq" id="XP_016245785.1">
    <property type="nucleotide sequence ID" value="XM_016395929.1"/>
</dbReference>
<dbReference type="Proteomes" id="UP000054466">
    <property type="component" value="Unassembled WGS sequence"/>
</dbReference>
<evidence type="ECO:0000313" key="8">
    <source>
        <dbReference type="Proteomes" id="UP000054466"/>
    </source>
</evidence>
<dbReference type="AlphaFoldDB" id="A0A0D2CPT2"/>
<dbReference type="InterPro" id="IPR051628">
    <property type="entry name" value="LUBAC_E3_Ligases"/>
</dbReference>
<proteinExistence type="predicted"/>
<comment type="pathway">
    <text evidence="1">Protein modification; protein ubiquitination.</text>
</comment>
<keyword evidence="5" id="KW-0862">Zinc</keyword>
<feature type="region of interest" description="Disordered" evidence="6">
    <location>
        <begin position="172"/>
        <end position="192"/>
    </location>
</feature>
<evidence type="ECO:0000313" key="7">
    <source>
        <dbReference type="EMBL" id="KIW25569.1"/>
    </source>
</evidence>
<reference evidence="7 8" key="1">
    <citation type="submission" date="2015-01" db="EMBL/GenBank/DDBJ databases">
        <title>The Genome Sequence of Cladophialophora immunda CBS83496.</title>
        <authorList>
            <consortium name="The Broad Institute Genomics Platform"/>
            <person name="Cuomo C."/>
            <person name="de Hoog S."/>
            <person name="Gorbushina A."/>
            <person name="Stielow B."/>
            <person name="Teixiera M."/>
            <person name="Abouelleil A."/>
            <person name="Chapman S.B."/>
            <person name="Priest M."/>
            <person name="Young S.K."/>
            <person name="Wortman J."/>
            <person name="Nusbaum C."/>
            <person name="Birren B."/>
        </authorList>
    </citation>
    <scope>NUCLEOTIDE SEQUENCE [LARGE SCALE GENOMIC DNA]</scope>
    <source>
        <strain evidence="7 8">CBS 83496</strain>
    </source>
</reference>
<dbReference type="STRING" id="569365.A0A0D2CPT2"/>
<evidence type="ECO:0000256" key="2">
    <source>
        <dbReference type="ARBA" id="ARBA00022723"/>
    </source>
</evidence>
<evidence type="ECO:0000256" key="5">
    <source>
        <dbReference type="ARBA" id="ARBA00022833"/>
    </source>
</evidence>
<dbReference type="OrthoDB" id="10009520at2759"/>